<dbReference type="CDD" id="cd07344">
    <property type="entry name" value="M48_yhfN_like"/>
    <property type="match status" value="1"/>
</dbReference>
<sequence length="240" mass="27353">MKQTSPLIVTGRDGTQIEVPVRISARARRLSLKVDPARGMPELVLPHGVAPTQAESFVARNVVWLEERLKRLPEPIAFADGTIIPLLGTEHLIRHRPELRGTVRRFDGNDGEPARLEVSGGADHLARRLTDWLKREARGEISARARHYAERLDRRPSRISIRDTRSRWGSCSSKGALSFSWRLILAPEHVLDYVCAHEAAHLIEMNHSHRFWALVEKLVEDMDMSRAWLKRHGATLHRYG</sequence>
<dbReference type="RefSeq" id="WP_257771931.1">
    <property type="nucleotide sequence ID" value="NZ_CP102480.1"/>
</dbReference>
<organism evidence="2 3">
    <name type="scientific">Nisaea acidiphila</name>
    <dbReference type="NCBI Taxonomy" id="1862145"/>
    <lineage>
        <taxon>Bacteria</taxon>
        <taxon>Pseudomonadati</taxon>
        <taxon>Pseudomonadota</taxon>
        <taxon>Alphaproteobacteria</taxon>
        <taxon>Rhodospirillales</taxon>
        <taxon>Thalassobaculaceae</taxon>
        <taxon>Nisaea</taxon>
    </lineage>
</organism>
<dbReference type="KEGG" id="naci:NUH88_10330"/>
<dbReference type="PANTHER" id="PTHR30399:SF1">
    <property type="entry name" value="UTP PYROPHOSPHATASE"/>
    <property type="match status" value="1"/>
</dbReference>
<feature type="domain" description="YgjP-like metallopeptidase" evidence="1">
    <location>
        <begin position="28"/>
        <end position="232"/>
    </location>
</feature>
<reference evidence="2" key="1">
    <citation type="submission" date="2022-08" db="EMBL/GenBank/DDBJ databases">
        <title>Nisaea acidiphila sp. nov., isolated from a marine algal debris and emended description of the genus Nisaea Urios et al. 2008.</title>
        <authorList>
            <person name="Kwon K."/>
        </authorList>
    </citation>
    <scope>NUCLEOTIDE SEQUENCE</scope>
    <source>
        <strain evidence="2">MEBiC11861</strain>
    </source>
</reference>
<proteinExistence type="predicted"/>
<dbReference type="EMBL" id="CP102480">
    <property type="protein sequence ID" value="UUX52079.1"/>
    <property type="molecule type" value="Genomic_DNA"/>
</dbReference>
<evidence type="ECO:0000313" key="3">
    <source>
        <dbReference type="Proteomes" id="UP001060336"/>
    </source>
</evidence>
<keyword evidence="3" id="KW-1185">Reference proteome</keyword>
<gene>
    <name evidence="2" type="ORF">NUH88_10330</name>
</gene>
<dbReference type="Proteomes" id="UP001060336">
    <property type="component" value="Chromosome"/>
</dbReference>
<dbReference type="Gene3D" id="3.30.2010.10">
    <property type="entry name" value="Metalloproteases ('zincins'), catalytic domain"/>
    <property type="match status" value="1"/>
</dbReference>
<dbReference type="PANTHER" id="PTHR30399">
    <property type="entry name" value="UNCHARACTERIZED PROTEIN YGJP"/>
    <property type="match status" value="1"/>
</dbReference>
<dbReference type="InterPro" id="IPR053136">
    <property type="entry name" value="UTP_pyrophosphatase-like"/>
</dbReference>
<dbReference type="Pfam" id="PF01863">
    <property type="entry name" value="YgjP-like"/>
    <property type="match status" value="1"/>
</dbReference>
<evidence type="ECO:0000259" key="1">
    <source>
        <dbReference type="Pfam" id="PF01863"/>
    </source>
</evidence>
<evidence type="ECO:0000313" key="2">
    <source>
        <dbReference type="EMBL" id="UUX52079.1"/>
    </source>
</evidence>
<name>A0A9J7AXG4_9PROT</name>
<dbReference type="InterPro" id="IPR002725">
    <property type="entry name" value="YgjP-like_metallopeptidase"/>
</dbReference>
<protein>
    <submittedName>
        <fullName evidence="2">M48 family metallopeptidase</fullName>
    </submittedName>
</protein>
<dbReference type="AlphaFoldDB" id="A0A9J7AXG4"/>
<accession>A0A9J7AXG4</accession>